<feature type="transmembrane region" description="Helical" evidence="1">
    <location>
        <begin position="97"/>
        <end position="116"/>
    </location>
</feature>
<accession>A0A239MC56</accession>
<protein>
    <submittedName>
        <fullName evidence="2">Uncharacterized protein</fullName>
    </submittedName>
</protein>
<sequence>MIRWSLIYGVPALLMLVVWAVYFTVNRARNKEIAPWVSLLAMASATIPAFAGVYALTHVYAMASRGPTDFTFERVSMVFGLLGVVTGIVWVVRSRQFCSWVTLSTAVWMSVVWGAILKMQN</sequence>
<evidence type="ECO:0000313" key="2">
    <source>
        <dbReference type="EMBL" id="SNT40587.1"/>
    </source>
</evidence>
<keyword evidence="1" id="KW-0472">Membrane</keyword>
<keyword evidence="1" id="KW-0812">Transmembrane</keyword>
<reference evidence="2 3" key="1">
    <citation type="submission" date="2017-06" db="EMBL/GenBank/DDBJ databases">
        <authorList>
            <person name="Kim H.J."/>
            <person name="Triplett B.A."/>
        </authorList>
    </citation>
    <scope>NUCLEOTIDE SEQUENCE [LARGE SCALE GENOMIC DNA]</scope>
    <source>
        <strain evidence="2 3">DSM 18704</strain>
    </source>
</reference>
<dbReference type="AlphaFoldDB" id="A0A239MC56"/>
<dbReference type="Proteomes" id="UP000198356">
    <property type="component" value="Unassembled WGS sequence"/>
</dbReference>
<dbReference type="EMBL" id="FZOU01000011">
    <property type="protein sequence ID" value="SNT40587.1"/>
    <property type="molecule type" value="Genomic_DNA"/>
</dbReference>
<evidence type="ECO:0000256" key="1">
    <source>
        <dbReference type="SAM" id="Phobius"/>
    </source>
</evidence>
<feature type="transmembrane region" description="Helical" evidence="1">
    <location>
        <begin position="75"/>
        <end position="92"/>
    </location>
</feature>
<keyword evidence="1" id="KW-1133">Transmembrane helix</keyword>
<gene>
    <name evidence="2" type="ORF">SAMN05421770_111104</name>
</gene>
<name>A0A239MC56_9BACT</name>
<feature type="transmembrane region" description="Helical" evidence="1">
    <location>
        <begin position="37"/>
        <end position="63"/>
    </location>
</feature>
<organism evidence="2 3">
    <name type="scientific">Granulicella rosea</name>
    <dbReference type="NCBI Taxonomy" id="474952"/>
    <lineage>
        <taxon>Bacteria</taxon>
        <taxon>Pseudomonadati</taxon>
        <taxon>Acidobacteriota</taxon>
        <taxon>Terriglobia</taxon>
        <taxon>Terriglobales</taxon>
        <taxon>Acidobacteriaceae</taxon>
        <taxon>Granulicella</taxon>
    </lineage>
</organism>
<dbReference type="RefSeq" id="WP_089410270.1">
    <property type="nucleotide sequence ID" value="NZ_FZOU01000011.1"/>
</dbReference>
<evidence type="ECO:0000313" key="3">
    <source>
        <dbReference type="Proteomes" id="UP000198356"/>
    </source>
</evidence>
<keyword evidence="3" id="KW-1185">Reference proteome</keyword>
<feature type="transmembrane region" description="Helical" evidence="1">
    <location>
        <begin position="6"/>
        <end position="25"/>
    </location>
</feature>
<proteinExistence type="predicted"/>